<keyword evidence="6" id="KW-1185">Reference proteome</keyword>
<dbReference type="PANTHER" id="PTHR45739">
    <property type="entry name" value="MATRIX PROTEIN, PUTATIVE-RELATED"/>
    <property type="match status" value="1"/>
</dbReference>
<evidence type="ECO:0000256" key="2">
    <source>
        <dbReference type="ARBA" id="ARBA00022737"/>
    </source>
</evidence>
<evidence type="ECO:0000313" key="5">
    <source>
        <dbReference type="EMBL" id="MEQ2189162.1"/>
    </source>
</evidence>
<dbReference type="Pfam" id="PF16184">
    <property type="entry name" value="Cadherin_3"/>
    <property type="match status" value="4"/>
</dbReference>
<dbReference type="Proteomes" id="UP001476798">
    <property type="component" value="Unassembled WGS sequence"/>
</dbReference>
<feature type="repeat" description="CSPG" evidence="4">
    <location>
        <begin position="379"/>
        <end position="473"/>
    </location>
</feature>
<accession>A0ABV0Q0S4</accession>
<evidence type="ECO:0000256" key="3">
    <source>
        <dbReference type="ARBA" id="ARBA00023180"/>
    </source>
</evidence>
<keyword evidence="2" id="KW-0677">Repeat</keyword>
<dbReference type="PANTHER" id="PTHR45739:SF3">
    <property type="entry name" value="FRAS-RELATED EXTRACELLULAR MATRIX PROTEIN 1B PRECURSOR"/>
    <property type="match status" value="1"/>
</dbReference>
<proteinExistence type="predicted"/>
<name>A0ABV0Q0S4_9TELE</name>
<comment type="caution">
    <text evidence="5">The sequence shown here is derived from an EMBL/GenBank/DDBJ whole genome shotgun (WGS) entry which is preliminary data.</text>
</comment>
<dbReference type="EMBL" id="JAHRIO010092252">
    <property type="protein sequence ID" value="MEQ2189162.1"/>
    <property type="molecule type" value="Genomic_DNA"/>
</dbReference>
<reference evidence="5 6" key="1">
    <citation type="submission" date="2021-06" db="EMBL/GenBank/DDBJ databases">
        <authorList>
            <person name="Palmer J.M."/>
        </authorList>
    </citation>
    <scope>NUCLEOTIDE SEQUENCE [LARGE SCALE GENOMIC DNA]</scope>
    <source>
        <strain evidence="5 6">GA_2019</strain>
        <tissue evidence="5">Muscle</tissue>
    </source>
</reference>
<organism evidence="5 6">
    <name type="scientific">Goodea atripinnis</name>
    <dbReference type="NCBI Taxonomy" id="208336"/>
    <lineage>
        <taxon>Eukaryota</taxon>
        <taxon>Metazoa</taxon>
        <taxon>Chordata</taxon>
        <taxon>Craniata</taxon>
        <taxon>Vertebrata</taxon>
        <taxon>Euteleostomi</taxon>
        <taxon>Actinopterygii</taxon>
        <taxon>Neopterygii</taxon>
        <taxon>Teleostei</taxon>
        <taxon>Neoteleostei</taxon>
        <taxon>Acanthomorphata</taxon>
        <taxon>Ovalentaria</taxon>
        <taxon>Atherinomorphae</taxon>
        <taxon>Cyprinodontiformes</taxon>
        <taxon>Goodeidae</taxon>
        <taxon>Goodea</taxon>
    </lineage>
</organism>
<dbReference type="InterPro" id="IPR039005">
    <property type="entry name" value="CSPG_rpt"/>
</dbReference>
<evidence type="ECO:0000256" key="4">
    <source>
        <dbReference type="PROSITE-ProRule" id="PRU01201"/>
    </source>
</evidence>
<feature type="repeat" description="CSPG" evidence="4">
    <location>
        <begin position="52"/>
        <end position="146"/>
    </location>
</feature>
<evidence type="ECO:0000313" key="6">
    <source>
        <dbReference type="Proteomes" id="UP001476798"/>
    </source>
</evidence>
<sequence length="579" mass="64436">MFHVRDLKEGLVIYHHSDSDSTRDHIVFRISDGRHSIRHKFPINILPKDDSPPFLVNNVLVEVQEGGSVRLEEYMLLASDLDSSDDFIRYQTVSSPHAGQLTRRSSVHEITVPVDSFLQRDLIQGQIYYQHSGDEVFEDSFDIMLSDCHHPPNLSQTYVSLAQGVLGQKWSFGVFSETFWPLFADGGCPGVSGEGPAAGGGSWHRPLSDRQGDRRGLRLAISVLMTLQCLSLQSAVNHMKVAFMPPVEDIGPDPLFVQFVFSVSDQHGGTISGLVFNITVTPDDNLSPEAFTNLLRVEEGGRSFVTEEHLLVQDQDSPEERLRVEVQRIARHGRLELQGGVLLQGGVFRLSDLRGLRLSYRTGFTTSPCPQVLPINDEPPQLGGGLRDELRCEEGGRVQVTVDYLSATDQDSDDSRLTYMLARSPGRGELQRAGMMTDKFSQQELLQGHIYYVHSGAEIGPEPEFDTVTLIISDGEAGVTDNCCHGDAPLPPVPLHGTLPVYDLIITILPVNNKVPQVTLGKMIMNRRVSPASWFHLVLVQIAVLLQRKESHSSSYDTNNDTWPTFQRTLNDPHYPKVI</sequence>
<evidence type="ECO:0000256" key="1">
    <source>
        <dbReference type="ARBA" id="ARBA00022729"/>
    </source>
</evidence>
<dbReference type="PROSITE" id="PS51854">
    <property type="entry name" value="CSPG"/>
    <property type="match status" value="2"/>
</dbReference>
<dbReference type="InterPro" id="IPR051561">
    <property type="entry name" value="FRAS1_ECM"/>
</dbReference>
<gene>
    <name evidence="5" type="ORF">GOODEAATRI_022416</name>
</gene>
<protein>
    <submittedName>
        <fullName evidence="5">Uncharacterized protein</fullName>
    </submittedName>
</protein>
<keyword evidence="1" id="KW-0732">Signal</keyword>
<keyword evidence="3" id="KW-0325">Glycoprotein</keyword>